<dbReference type="PANTHER" id="PTHR14387:SF0">
    <property type="entry name" value="DUF2428 DOMAIN-CONTAINING PROTEIN"/>
    <property type="match status" value="1"/>
</dbReference>
<dbReference type="Pfam" id="PF25150">
    <property type="entry name" value="TPR_Trm732"/>
    <property type="match status" value="1"/>
</dbReference>
<dbReference type="GO" id="GO:0005829">
    <property type="term" value="C:cytosol"/>
    <property type="evidence" value="ECO:0007669"/>
    <property type="project" value="TreeGrafter"/>
</dbReference>
<dbReference type="Pfam" id="PF26523">
    <property type="entry name" value="Trm732_C"/>
    <property type="match status" value="1"/>
</dbReference>
<accession>S3BQB4</accession>
<evidence type="ECO:0000313" key="7">
    <source>
        <dbReference type="Proteomes" id="UP000016923"/>
    </source>
</evidence>
<dbReference type="STRING" id="1262450.S3BQB4"/>
<evidence type="ECO:0000256" key="1">
    <source>
        <dbReference type="ARBA" id="ARBA00010409"/>
    </source>
</evidence>
<dbReference type="eggNOG" id="KOG1810">
    <property type="taxonomic scope" value="Eukaryota"/>
</dbReference>
<dbReference type="InterPro" id="IPR016024">
    <property type="entry name" value="ARM-type_fold"/>
</dbReference>
<keyword evidence="2" id="KW-0819">tRNA processing</keyword>
<evidence type="ECO:0000313" key="6">
    <source>
        <dbReference type="EMBL" id="EPE03524.1"/>
    </source>
</evidence>
<dbReference type="HOGENOM" id="CLU_001011_1_0_1"/>
<reference evidence="6 7" key="1">
    <citation type="journal article" date="2013" name="BMC Genomics">
        <title>The genome and transcriptome of the pine saprophyte Ophiostoma piceae, and a comparison with the bark beetle-associated pine pathogen Grosmannia clavigera.</title>
        <authorList>
            <person name="Haridas S."/>
            <person name="Wang Y."/>
            <person name="Lim L."/>
            <person name="Massoumi Alamouti S."/>
            <person name="Jackman S."/>
            <person name="Docking R."/>
            <person name="Robertson G."/>
            <person name="Birol I."/>
            <person name="Bohlmann J."/>
            <person name="Breuil C."/>
        </authorList>
    </citation>
    <scope>NUCLEOTIDE SEQUENCE [LARGE SCALE GENOMIC DNA]</scope>
    <source>
        <strain evidence="6 7">UAMH 11346</strain>
    </source>
</reference>
<dbReference type="SUPFAM" id="SSF48371">
    <property type="entry name" value="ARM repeat"/>
    <property type="match status" value="1"/>
</dbReference>
<name>S3BQB4_OPHP1</name>
<protein>
    <submittedName>
        <fullName evidence="6">Heat repeat protein</fullName>
    </submittedName>
</protein>
<dbReference type="InterPro" id="IPR051954">
    <property type="entry name" value="tRNA_methyltransferase_THADA"/>
</dbReference>
<dbReference type="GO" id="GO:0030488">
    <property type="term" value="P:tRNA methylation"/>
    <property type="evidence" value="ECO:0007669"/>
    <property type="project" value="TreeGrafter"/>
</dbReference>
<dbReference type="InterPro" id="IPR019442">
    <property type="entry name" value="THADA/TRM732_DUF2428"/>
</dbReference>
<feature type="domain" description="tRNA (32-2'-O)-methyltransferase regulator THADA-like TPR repeats region" evidence="4">
    <location>
        <begin position="254"/>
        <end position="536"/>
    </location>
</feature>
<sequence length="1588" mass="173462">MASAQLPNIDDASVNANIIFAWLEQQPQDQTADLVEALFVQLLDRCSKSRVSSVNACAKLCGFVQHCARAAATTPAAASWAFRDTTTLRLFHFYIEWNEKDQHRSLKLVLDLVALLVTQNPDAATKAALRATILQTLVAIISHKSTRPLVKSSIGSLHHLLSKGVYQYEEVAQAYRAEKEAASQEEPDDATPAPMSIDSPSLDVWQQFVDDMFAWMTLHYVCPVAGKLLVAVFAYLRTSVDESRRPVFPGFTVDLWLQWLRDGLTAHPGILEDVKLYFFIPLFKADRTSSLQLLETLNKHSDASLGTTSAAVLQLAALEVGKKAGLVDDPGLNITLKPFNKSSKPKKKSNGIVLNEYVLDDVLGQASTDVRSLALSLLVSSQSTTKPYSSTAFVLLRKYLPGYHAESDAKFRYELLAHTRDMAVRLKSAILLMQRWLQAPTDPEEVDAVQVSLGEHETFLAWYLVFLRDELAPTASYQRHFTALKATSWLFRQRRDISGGAADALDLDLARRLFHDYAWVRCVLDLIMDPFDDVRETATSLLVLAPNEIVTAPIFPSPTPGAKSTLWDVLAEFSKRADARASQTARQDHADGAARCQGLLCSWAAELPIQITTLANVLDILEEKISKAEGDLGTAAVKFPVHGEFASIRYIWNVLAKVKYSDDELADLVTVQARIVRSCERIWHIVKHVLCDDSPEGHMPEDMEDAVGLDSKDLLSYSFRSINESSNTMRAIVTHLRFSRVKGMLRPDRAVFSSIGNLAFEQLSTLRHRGALTTVAQTFTLCCQLAQDPLVTEPGTPDDQTLIVAWYKGTLECIQSQISTTRRSAGIPGLFSGILASNAPSPTFEEAIRTACEIAQQPALVLQTDGSRLPQVHAFNCLRDVFRSSLLSKRAERLLPECLQLAANSLRSEVWAIRNCGLLLLRSLIDCLFGTGESKASLESGWDGRTIRVSYNKYPTLPGVLLSLLQTQADFGRPEGNATTHLQIESQQAAAESVFPALDIIRRAGSPETHRDELYRAVVHYLGSTLWHVREMAARTVCSFLIVQDWAAGIQSLLTDLGRTTESTANRLHGTLLAFRFVLARVAEIARETVPDKLPHLTVLLDTLAQGSGGFASCPEVRAAYLEARNTICGLAIELSLPLEDFVLPDSENTIPDSSAQDIPSALLKAQSVQQANYAAASRNDRPGLEALLKSVAVSDPDTATRLLDAIPESWSDSVQGQRSPDVASWLCTVYVNAGLLSEAAPLVRATALRHLADAMDYLLLLGPSQRHLLPSVESLVRLWQSLAEGDINPTLSWAILRASGPILASLQNVASSSTPIPAALTVSSWAAVIKSAGNVDQTFDTRMAAAEALRSFALAGTGASFSFQEIAASDLLPFVLCIYDSLNDDDDDIRDVAAEAAGAVLGKPLIPGEAARRLPLWMSSKFGGRVEGFAEKASKRMQGQPEASTGAEAAWAPAASLLETALQFDDALFLVEEHNLFIDEVREAERWGEVVEQQFRGDSGLSTWIGDGLEALVSRVKDSRASDGPLGWTAAPSVFAVCGRLIVGARSITRSGNQGPAETRLVSLLDEFRQAGEAARIHGLLLAMAKV</sequence>
<gene>
    <name evidence="6" type="ORF">F503_06697</name>
</gene>
<dbReference type="Pfam" id="PF10350">
    <property type="entry name" value="DUF2428"/>
    <property type="match status" value="1"/>
</dbReference>
<dbReference type="PANTHER" id="PTHR14387">
    <property type="entry name" value="THADA/DEATH RECEPTOR INTERACTING PROTEIN"/>
    <property type="match status" value="1"/>
</dbReference>
<evidence type="ECO:0000256" key="2">
    <source>
        <dbReference type="ARBA" id="ARBA00022694"/>
    </source>
</evidence>
<dbReference type="Pfam" id="PF25151">
    <property type="entry name" value="TPR_Trm732_C"/>
    <property type="match status" value="1"/>
</dbReference>
<keyword evidence="7" id="KW-1185">Reference proteome</keyword>
<feature type="domain" description="DUF2428" evidence="3">
    <location>
        <begin position="671"/>
        <end position="912"/>
    </location>
</feature>
<dbReference type="OrthoDB" id="73997at2759"/>
<evidence type="ECO:0000259" key="3">
    <source>
        <dbReference type="Pfam" id="PF10350"/>
    </source>
</evidence>
<dbReference type="InterPro" id="IPR056843">
    <property type="entry name" value="THADA-like_TPR"/>
</dbReference>
<dbReference type="Proteomes" id="UP000016923">
    <property type="component" value="Unassembled WGS sequence"/>
</dbReference>
<feature type="domain" description="tRNA (32-2'-O)-methyltransferase regulator THADA-like C-terminal TPR repeats region" evidence="5">
    <location>
        <begin position="914"/>
        <end position="1077"/>
    </location>
</feature>
<dbReference type="EMBL" id="KE148167">
    <property type="protein sequence ID" value="EPE03524.1"/>
    <property type="molecule type" value="Genomic_DNA"/>
</dbReference>
<proteinExistence type="inferred from homology"/>
<organism evidence="6 7">
    <name type="scientific">Ophiostoma piceae (strain UAMH 11346)</name>
    <name type="common">Sap stain fungus</name>
    <dbReference type="NCBI Taxonomy" id="1262450"/>
    <lineage>
        <taxon>Eukaryota</taxon>
        <taxon>Fungi</taxon>
        <taxon>Dikarya</taxon>
        <taxon>Ascomycota</taxon>
        <taxon>Pezizomycotina</taxon>
        <taxon>Sordariomycetes</taxon>
        <taxon>Sordariomycetidae</taxon>
        <taxon>Ophiostomatales</taxon>
        <taxon>Ophiostomataceae</taxon>
        <taxon>Ophiostoma</taxon>
    </lineage>
</organism>
<evidence type="ECO:0000259" key="4">
    <source>
        <dbReference type="Pfam" id="PF25150"/>
    </source>
</evidence>
<comment type="similarity">
    <text evidence="1">Belongs to the THADA family.</text>
</comment>
<dbReference type="VEuPathDB" id="FungiDB:F503_06697"/>
<dbReference type="OMA" id="LIMDPFD"/>
<evidence type="ECO:0000259" key="5">
    <source>
        <dbReference type="Pfam" id="PF25151"/>
    </source>
</evidence>
<dbReference type="InterPro" id="IPR056842">
    <property type="entry name" value="THADA-like_TPR_C"/>
</dbReference>